<keyword evidence="3" id="KW-1185">Reference proteome</keyword>
<dbReference type="InterPro" id="IPR006047">
    <property type="entry name" value="GH13_cat_dom"/>
</dbReference>
<reference evidence="2" key="1">
    <citation type="submission" date="2022-10" db="EMBL/GenBank/DDBJ databases">
        <authorList>
            <person name="Koch H."/>
        </authorList>
    </citation>
    <scope>NUCLEOTIDE SEQUENCE</scope>
    <source>
        <strain evidence="2">DNF</strain>
    </source>
</reference>
<gene>
    <name evidence="2" type="ORF">DNFV4_04215</name>
</gene>
<evidence type="ECO:0000259" key="1">
    <source>
        <dbReference type="SMART" id="SM00642"/>
    </source>
</evidence>
<dbReference type="Gene3D" id="3.20.20.80">
    <property type="entry name" value="Glycosidases"/>
    <property type="match status" value="4"/>
</dbReference>
<dbReference type="Proteomes" id="UP001179121">
    <property type="component" value="Chromosome"/>
</dbReference>
<dbReference type="GO" id="GO:0030980">
    <property type="term" value="P:alpha-glucan catabolic process"/>
    <property type="evidence" value="ECO:0007669"/>
    <property type="project" value="TreeGrafter"/>
</dbReference>
<accession>A0AA86N2R8</accession>
<evidence type="ECO:0000313" key="2">
    <source>
        <dbReference type="EMBL" id="CAI4033773.1"/>
    </source>
</evidence>
<dbReference type="SUPFAM" id="SSF51445">
    <property type="entry name" value="(Trans)glycosidases"/>
    <property type="match status" value="2"/>
</dbReference>
<dbReference type="PANTHER" id="PTHR10357:SF216">
    <property type="entry name" value="MALTOOLIGOSYL TREHALOSE SYNTHASE-RELATED"/>
    <property type="match status" value="1"/>
</dbReference>
<dbReference type="PANTHER" id="PTHR10357">
    <property type="entry name" value="ALPHA-AMYLASE FAMILY MEMBER"/>
    <property type="match status" value="1"/>
</dbReference>
<name>A0AA86N2R8_9BACT</name>
<dbReference type="GO" id="GO:0047470">
    <property type="term" value="F:(1,4)-alpha-D-glucan 1-alpha-D-glucosylmutase activity"/>
    <property type="evidence" value="ECO:0007669"/>
    <property type="project" value="TreeGrafter"/>
</dbReference>
<dbReference type="GO" id="GO:0005992">
    <property type="term" value="P:trehalose biosynthetic process"/>
    <property type="evidence" value="ECO:0007669"/>
    <property type="project" value="TreeGrafter"/>
</dbReference>
<dbReference type="CDD" id="cd11336">
    <property type="entry name" value="AmyAc_MTSase"/>
    <property type="match status" value="1"/>
</dbReference>
<dbReference type="KEGG" id="nti:DNFV4_04215"/>
<proteinExistence type="predicted"/>
<dbReference type="EMBL" id="OX365700">
    <property type="protein sequence ID" value="CAI4033773.1"/>
    <property type="molecule type" value="Genomic_DNA"/>
</dbReference>
<sequence length="965" mass="110705">MAPARFPLSTYRVQFNTAFPFVEATKLIPYWHGLGITDCYSSPYFKAVPGSPHGYDVVDPTALNPEVGTPEEYEAFVKALQASGMGQLLDVVPNHMGIGRMVNTWWADVLENGPSSPYSIFFDIDWDPVKRELHDKVLLPILGDLYGHVLENQEITLEYEEGAFFVRYYDHRLPLSPRSGAKVLAYRLDRLIQCVGRGHAPIEELQSIITGLGHLPPRHERDPARVEERYREKAILRKRLAAVVRDSAVVGAFITDNVALFNGTKGDPRSFDLLDDLLDAQVYRLAYWRVASEEINYRRFFDVNELAAIRVEDPVVFQEVHRLVFRLLKEGAVTGLRIDHVDGLYSPSEYLTQLQAWARREMAPSEEKDRPLYLIVEKILGKDEPLPETWPVYGTSGYDFMNLVNGLFVDQSSERRMTDLYARFIHKRLVYQDVVYESKKLIMQAAMSSELNVLGHYLNRLSERDRRSRDFTLNSLTHAIREIVACFPVYRTYVTAGAGGVLDRDRAFIRLAVARAKRRNPALSGLVFDFVRDLLLKQRDARTEEDERLQQQFVMKFQQITSPVTAKGVEDTAFYIYNRLVSLNEVGGDPEQFGLSVEAFHRAMQERQARWPLALSATSTHDTKRSEDVRARINVLSELPQEWRSHILHWAKLNKRFKTEVEGDEAPDRNEEYLLYQTLIGAWPFEELDAMGFRSFQARIQQYLAKALKEAKVHTSWVNPNPAYEEAVANFIDRILDQSRANPFLQNFLPFQRRIAAYGLWNSLAQLVLKLTAPGVPDFYQGTELWNFSLVDPDNRRPVDFSARRRLLEELQQACASSPERTALVRHLLEHRTDGRLKFYALFSLLTYRRSRPELFSNGTYVPLGIVGERKDQACAFARLEQDQAVVVAVPRLVTRLCADANRPPIGPEIWGESWMTVPSWNARTHYRNLLTGENLAPSLAEGRHVLRLGDVFRELPVAVLERLT</sequence>
<evidence type="ECO:0000313" key="3">
    <source>
        <dbReference type="Proteomes" id="UP001179121"/>
    </source>
</evidence>
<dbReference type="RefSeq" id="WP_289271208.1">
    <property type="nucleotide sequence ID" value="NZ_OX365700.1"/>
</dbReference>
<feature type="domain" description="Glycosyl hydrolase family 13 catalytic" evidence="1">
    <location>
        <begin position="9"/>
        <end position="812"/>
    </location>
</feature>
<dbReference type="NCBIfam" id="TIGR02401">
    <property type="entry name" value="trehalose_TreY"/>
    <property type="match status" value="1"/>
</dbReference>
<dbReference type="InterPro" id="IPR017853">
    <property type="entry name" value="GH"/>
</dbReference>
<organism evidence="2 3">
    <name type="scientific">Nitrospira tepida</name>
    <dbReference type="NCBI Taxonomy" id="2973512"/>
    <lineage>
        <taxon>Bacteria</taxon>
        <taxon>Pseudomonadati</taxon>
        <taxon>Nitrospirota</taxon>
        <taxon>Nitrospiria</taxon>
        <taxon>Nitrospirales</taxon>
        <taxon>Nitrospiraceae</taxon>
        <taxon>Nitrospira</taxon>
    </lineage>
</organism>
<dbReference type="AlphaFoldDB" id="A0AA86N2R8"/>
<dbReference type="Pfam" id="PF00128">
    <property type="entry name" value="Alpha-amylase"/>
    <property type="match status" value="1"/>
</dbReference>
<dbReference type="InterPro" id="IPR012767">
    <property type="entry name" value="Trehalose_TreY"/>
</dbReference>
<protein>
    <submittedName>
        <fullName evidence="2">Malto-oligosyltrehalose synthase</fullName>
    </submittedName>
</protein>
<dbReference type="SMART" id="SM00642">
    <property type="entry name" value="Aamy"/>
    <property type="match status" value="1"/>
</dbReference>